<dbReference type="Proteomes" id="UP000226437">
    <property type="component" value="Unassembled WGS sequence"/>
</dbReference>
<gene>
    <name evidence="10" type="ORF">CGL56_08840</name>
</gene>
<keyword evidence="4" id="KW-0547">Nucleotide-binding</keyword>
<name>A0A2G0CF69_9BACT</name>
<feature type="transmembrane region" description="Helical" evidence="8">
    <location>
        <begin position="249"/>
        <end position="270"/>
    </location>
</feature>
<accession>A0A2G0CF69</accession>
<dbReference type="GO" id="GO:0051607">
    <property type="term" value="P:defense response to virus"/>
    <property type="evidence" value="ECO:0007669"/>
    <property type="project" value="UniProtKB-KW"/>
</dbReference>
<sequence length="404" mass="46244">MSSDQNAEVEEKKKTIFSEAREYVRSRFNEGLEPIYLFHNFAYAEEIADKAAELAEDAELDAATAERLQLAGLFYPLGYIGGPKNFTKRSAEELTTFASQQGYDVGDAPAWITAVPEANAKSDRLVRLLHDAVWNWLGRKRYERRAELLQLEREAIDSKKGGPVVFGQEMQDFLLKFNYLTDEGKREFDARRRKNVSTQQSNNYKIQQKEVKAKTGKNFGRGIDTMYRTAFRNHINLSRIADDKANMMISINTIILSILIAVSGAGLSFFEELVFNSPEFLAPIIILLMSSLTAVIFAVFSARPKVTEYRIKKRKLMQSKEASLLYFGNFLKIEKSDFIKYMSEMKMDQDSLYDDLARDLYDLGQVLHRKYLLLTISYNTFIGGLALAVLAFLTVYIWNLTNMQ</sequence>
<keyword evidence="6" id="KW-0051">Antiviral defense</keyword>
<proteinExistence type="predicted"/>
<dbReference type="Pfam" id="PF18967">
    <property type="entry name" value="PycTM"/>
    <property type="match status" value="1"/>
</dbReference>
<comment type="caution">
    <text evidence="10">The sequence shown here is derived from an EMBL/GenBank/DDBJ whole genome shotgun (WGS) entry which is preliminary data.</text>
</comment>
<evidence type="ECO:0000313" key="10">
    <source>
        <dbReference type="EMBL" id="PHK98570.1"/>
    </source>
</evidence>
<evidence type="ECO:0000313" key="11">
    <source>
        <dbReference type="Proteomes" id="UP000226437"/>
    </source>
</evidence>
<dbReference type="AlphaFoldDB" id="A0A2G0CF69"/>
<dbReference type="RefSeq" id="WP_099106180.1">
    <property type="nucleotide sequence ID" value="NZ_JAATJF010000001.1"/>
</dbReference>
<evidence type="ECO:0000256" key="3">
    <source>
        <dbReference type="ARBA" id="ARBA00022692"/>
    </source>
</evidence>
<dbReference type="GO" id="GO:0005886">
    <property type="term" value="C:plasma membrane"/>
    <property type="evidence" value="ECO:0007669"/>
    <property type="project" value="UniProtKB-SubCell"/>
</dbReference>
<feature type="domain" description="Pycsar effector protein" evidence="9">
    <location>
        <begin position="226"/>
        <end position="394"/>
    </location>
</feature>
<evidence type="ECO:0000256" key="7">
    <source>
        <dbReference type="ARBA" id="ARBA00023136"/>
    </source>
</evidence>
<evidence type="ECO:0000256" key="5">
    <source>
        <dbReference type="ARBA" id="ARBA00022989"/>
    </source>
</evidence>
<dbReference type="OrthoDB" id="5728337at2"/>
<keyword evidence="7 8" id="KW-0472">Membrane</keyword>
<organism evidence="10 11">
    <name type="scientific">Neolewinella marina</name>
    <dbReference type="NCBI Taxonomy" id="438751"/>
    <lineage>
        <taxon>Bacteria</taxon>
        <taxon>Pseudomonadati</taxon>
        <taxon>Bacteroidota</taxon>
        <taxon>Saprospiria</taxon>
        <taxon>Saprospirales</taxon>
        <taxon>Lewinellaceae</taxon>
        <taxon>Neolewinella</taxon>
    </lineage>
</organism>
<dbReference type="InterPro" id="IPR043760">
    <property type="entry name" value="PycTM_dom"/>
</dbReference>
<evidence type="ECO:0000256" key="4">
    <source>
        <dbReference type="ARBA" id="ARBA00022741"/>
    </source>
</evidence>
<feature type="transmembrane region" description="Helical" evidence="8">
    <location>
        <begin position="282"/>
        <end position="302"/>
    </location>
</feature>
<dbReference type="GO" id="GO:0000166">
    <property type="term" value="F:nucleotide binding"/>
    <property type="evidence" value="ECO:0007669"/>
    <property type="project" value="UniProtKB-KW"/>
</dbReference>
<feature type="transmembrane region" description="Helical" evidence="8">
    <location>
        <begin position="371"/>
        <end position="398"/>
    </location>
</feature>
<keyword evidence="5 8" id="KW-1133">Transmembrane helix</keyword>
<keyword evidence="11" id="KW-1185">Reference proteome</keyword>
<evidence type="ECO:0000256" key="6">
    <source>
        <dbReference type="ARBA" id="ARBA00023118"/>
    </source>
</evidence>
<keyword evidence="3 8" id="KW-0812">Transmembrane</keyword>
<dbReference type="EMBL" id="PDLO01000003">
    <property type="protein sequence ID" value="PHK98570.1"/>
    <property type="molecule type" value="Genomic_DNA"/>
</dbReference>
<evidence type="ECO:0000256" key="2">
    <source>
        <dbReference type="ARBA" id="ARBA00022475"/>
    </source>
</evidence>
<evidence type="ECO:0000256" key="1">
    <source>
        <dbReference type="ARBA" id="ARBA00004236"/>
    </source>
</evidence>
<keyword evidence="2" id="KW-1003">Cell membrane</keyword>
<evidence type="ECO:0000259" key="9">
    <source>
        <dbReference type="Pfam" id="PF18967"/>
    </source>
</evidence>
<reference evidence="10 11" key="1">
    <citation type="submission" date="2017-10" db="EMBL/GenBank/DDBJ databases">
        <title>The draft genome sequence of Lewinella marina KCTC 32374.</title>
        <authorList>
            <person name="Wang K."/>
        </authorList>
    </citation>
    <scope>NUCLEOTIDE SEQUENCE [LARGE SCALE GENOMIC DNA]</scope>
    <source>
        <strain evidence="10 11">MKG-38</strain>
    </source>
</reference>
<protein>
    <recommendedName>
        <fullName evidence="9">Pycsar effector protein domain-containing protein</fullName>
    </recommendedName>
</protein>
<evidence type="ECO:0000256" key="8">
    <source>
        <dbReference type="SAM" id="Phobius"/>
    </source>
</evidence>
<comment type="subcellular location">
    <subcellularLocation>
        <location evidence="1">Cell membrane</location>
    </subcellularLocation>
</comment>